<protein>
    <recommendedName>
        <fullName evidence="3">Ferredoxin</fullName>
    </recommendedName>
</protein>
<dbReference type="RefSeq" id="WP_089780098.1">
    <property type="nucleotide sequence ID" value="NZ_CABLRR010000003.1"/>
</dbReference>
<dbReference type="Gene3D" id="3.30.70.20">
    <property type="match status" value="1"/>
</dbReference>
<evidence type="ECO:0000313" key="2">
    <source>
        <dbReference type="Proteomes" id="UP000198902"/>
    </source>
</evidence>
<dbReference type="OrthoDB" id="241187at2157"/>
<evidence type="ECO:0000313" key="1">
    <source>
        <dbReference type="EMBL" id="CQR51843.1"/>
    </source>
</evidence>
<dbReference type="Proteomes" id="UP000198902">
    <property type="component" value="Unassembled WGS sequence"/>
</dbReference>
<evidence type="ECO:0008006" key="3">
    <source>
        <dbReference type="Google" id="ProtNLM"/>
    </source>
</evidence>
<dbReference type="EMBL" id="CSTE01000003">
    <property type="protein sequence ID" value="CQR51843.1"/>
    <property type="molecule type" value="Genomic_DNA"/>
</dbReference>
<gene>
    <name evidence="1" type="ORF">BN996_02850</name>
</gene>
<reference evidence="2" key="1">
    <citation type="submission" date="2015-03" db="EMBL/GenBank/DDBJ databases">
        <authorList>
            <person name="Urmite Genomes"/>
        </authorList>
    </citation>
    <scope>NUCLEOTIDE SEQUENCE [LARGE SCALE GENOMIC DNA]</scope>
    <source>
        <strain evidence="2">Arc-Hr</strain>
    </source>
</reference>
<name>A0A0D6JU07_9EURY</name>
<accession>A0A0D6JU07</accession>
<proteinExistence type="predicted"/>
<organism evidence="1 2">
    <name type="scientific">Haloferax massiliensis</name>
    <dbReference type="NCBI Taxonomy" id="1476858"/>
    <lineage>
        <taxon>Archaea</taxon>
        <taxon>Methanobacteriati</taxon>
        <taxon>Methanobacteriota</taxon>
        <taxon>Stenosarchaea group</taxon>
        <taxon>Halobacteria</taxon>
        <taxon>Halobacteriales</taxon>
        <taxon>Haloferacaceae</taxon>
        <taxon>Haloferax</taxon>
    </lineage>
</organism>
<dbReference type="Pfam" id="PF13459">
    <property type="entry name" value="Fer4_15"/>
    <property type="match status" value="1"/>
</dbReference>
<dbReference type="AlphaFoldDB" id="A0A0D6JU07"/>
<keyword evidence="2" id="KW-1185">Reference proteome</keyword>
<sequence>MFEIAIDRDACDGIFACLARDGRFVEDDDGLATIDPDAAGVVSVERTDERVVALLEGDAEADDDDATLAARACPPGAISVREVDA</sequence>